<comment type="caution">
    <text evidence="1">The sequence shown here is derived from an EMBL/GenBank/DDBJ whole genome shotgun (WGS) entry which is preliminary data.</text>
</comment>
<evidence type="ECO:0000313" key="1">
    <source>
        <dbReference type="EMBL" id="KAK8842373.1"/>
    </source>
</evidence>
<keyword evidence="2" id="KW-1185">Reference proteome</keyword>
<accession>A0ABR2H933</accession>
<gene>
    <name evidence="1" type="ORF">M9Y10_025954</name>
</gene>
<dbReference type="Proteomes" id="UP001470230">
    <property type="component" value="Unassembled WGS sequence"/>
</dbReference>
<protein>
    <submittedName>
        <fullName evidence="1">Uncharacterized protein</fullName>
    </submittedName>
</protein>
<reference evidence="1 2" key="1">
    <citation type="submission" date="2024-04" db="EMBL/GenBank/DDBJ databases">
        <title>Tritrichomonas musculus Genome.</title>
        <authorList>
            <person name="Alves-Ferreira E."/>
            <person name="Grigg M."/>
            <person name="Lorenzi H."/>
            <person name="Galac M."/>
        </authorList>
    </citation>
    <scope>NUCLEOTIDE SEQUENCE [LARGE SCALE GENOMIC DNA]</scope>
    <source>
        <strain evidence="1 2">EAF2021</strain>
    </source>
</reference>
<evidence type="ECO:0000313" key="2">
    <source>
        <dbReference type="Proteomes" id="UP001470230"/>
    </source>
</evidence>
<dbReference type="EMBL" id="JAPFFF010000038">
    <property type="protein sequence ID" value="KAK8842373.1"/>
    <property type="molecule type" value="Genomic_DNA"/>
</dbReference>
<proteinExistence type="predicted"/>
<organism evidence="1 2">
    <name type="scientific">Tritrichomonas musculus</name>
    <dbReference type="NCBI Taxonomy" id="1915356"/>
    <lineage>
        <taxon>Eukaryota</taxon>
        <taxon>Metamonada</taxon>
        <taxon>Parabasalia</taxon>
        <taxon>Tritrichomonadida</taxon>
        <taxon>Tritrichomonadidae</taxon>
        <taxon>Tritrichomonas</taxon>
    </lineage>
</organism>
<name>A0ABR2H933_9EUKA</name>
<sequence length="128" mass="15389">MDKENQTLSVAELYVIGKKKYCIEEEGFENWRKDLMNFVTKEFHERLNSEDRKDQKKANEELSLWQSTTNISFFFRESWGNDSDNKKKALEYLHHAQILERKFNDQYIIQAVNQAIKSCNENKYHFIA</sequence>